<dbReference type="CDD" id="cd07302">
    <property type="entry name" value="CHD"/>
    <property type="match status" value="1"/>
</dbReference>
<dbReference type="PANTHER" id="PTHR43081:SF1">
    <property type="entry name" value="ADENYLATE CYCLASE, TERMINAL-DIFFERENTIATION SPECIFIC"/>
    <property type="match status" value="1"/>
</dbReference>
<feature type="transmembrane region" description="Helical" evidence="1">
    <location>
        <begin position="363"/>
        <end position="387"/>
    </location>
</feature>
<dbReference type="KEGG" id="rev:HUE57_03045"/>
<dbReference type="Pfam" id="PF05226">
    <property type="entry name" value="CHASE2"/>
    <property type="match status" value="1"/>
</dbReference>
<dbReference type="PROSITE" id="PS50125">
    <property type="entry name" value="GUANYLATE_CYCLASE_2"/>
    <property type="match status" value="1"/>
</dbReference>
<dbReference type="RefSeq" id="WP_078483519.1">
    <property type="nucleotide sequence ID" value="NZ_CP054491.1"/>
</dbReference>
<feature type="transmembrane region" description="Helical" evidence="1">
    <location>
        <begin position="334"/>
        <end position="356"/>
    </location>
</feature>
<evidence type="ECO:0000259" key="2">
    <source>
        <dbReference type="PROSITE" id="PS50125"/>
    </source>
</evidence>
<keyword evidence="1" id="KW-0812">Transmembrane</keyword>
<reference evidence="3 4" key="1">
    <citation type="submission" date="2020-05" db="EMBL/GenBank/DDBJ databases">
        <title>Horizontal transmission and recombination maintain forever young bacterial symbiont genomes.</title>
        <authorList>
            <person name="Russell S.L."/>
            <person name="Pepper-Tunick E."/>
            <person name="Svedberg J."/>
            <person name="Byrne A."/>
            <person name="Ruelas Castillo J."/>
            <person name="Vollmers C."/>
            <person name="Beinart R.A."/>
            <person name="Corbett-Detig R."/>
        </authorList>
    </citation>
    <scope>NUCLEOTIDE SEQUENCE [LARGE SCALE GENOMIC DNA]</scope>
    <source>
        <strain evidence="3">Santa_Monica_outfall</strain>
    </source>
</reference>
<evidence type="ECO:0000256" key="1">
    <source>
        <dbReference type="SAM" id="Phobius"/>
    </source>
</evidence>
<keyword evidence="1" id="KW-0472">Membrane</keyword>
<proteinExistence type="predicted"/>
<dbReference type="GO" id="GO:0035556">
    <property type="term" value="P:intracellular signal transduction"/>
    <property type="evidence" value="ECO:0007669"/>
    <property type="project" value="InterPro"/>
</dbReference>
<evidence type="ECO:0000313" key="4">
    <source>
        <dbReference type="Proteomes" id="UP000509658"/>
    </source>
</evidence>
<keyword evidence="1" id="KW-1133">Transmembrane helix</keyword>
<evidence type="ECO:0000313" key="3">
    <source>
        <dbReference type="EMBL" id="QKQ25378.1"/>
    </source>
</evidence>
<gene>
    <name evidence="3" type="ORF">HUE57_03045</name>
</gene>
<sequence>MEIDQTGRRTRNRFALLIAATLLLTQLAAASGLLQLIENSYSDLWHRIAGLRHTPEHTVLITIDEATLNAYRDEPLAFWSPQIAKASQVLRESGVAIVGLDMMFSISPEQWLRKHQGTIDSGIATYDLPIRNEISTGRLVMVSSRQQSSDGFDELLLPASDYLLAVPDFDLNTHLGLADLLSDLDGGVRHFNLAPELKLRRESDRAALPSLSFATLLAVRANGADAHSAEWSINNHLYSRSSEQRRISYSGPPGTIPRVPLIDLLQEGASSKAEIRALAGKVAIIGVAYAGMNDVHKTPYTTSFMGMGGRFMIGPEIHANIVENMLSGRELHPLPLPVSIAYQLLMLLLFAWLFYLQQSSRGAVILLLGATLAAAIAYAGFVADIIIPVAEPQLGLLLLFLGVLSFKHASEERERERITQLFGRYVSDNVVDQLIESGGEPILGGTTEQITVLFSDIRNFTTISERLDAQEVVEMLNTYFDRACDAVLEEGGTVDKFIGDAIMVQFGAPYHFEDHADRALRAAVAIKQVAADFRVWMTGRFPERNLPEFAIGIGLHSGEAVIGNIGSSRRLEYTVIGDTVNAASRIEGKTKELGCVILASSATIESAQQKVSTGKVQRVSVKGKAIELELYEVLDTVD</sequence>
<dbReference type="GO" id="GO:0006171">
    <property type="term" value="P:cAMP biosynthetic process"/>
    <property type="evidence" value="ECO:0007669"/>
    <property type="project" value="TreeGrafter"/>
</dbReference>
<dbReference type="InterPro" id="IPR007890">
    <property type="entry name" value="CHASE2"/>
</dbReference>
<dbReference type="SMART" id="SM01080">
    <property type="entry name" value="CHASE2"/>
    <property type="match status" value="1"/>
</dbReference>
<keyword evidence="4" id="KW-1185">Reference proteome</keyword>
<dbReference type="Gene3D" id="3.30.70.1230">
    <property type="entry name" value="Nucleotide cyclase"/>
    <property type="match status" value="1"/>
</dbReference>
<dbReference type="SUPFAM" id="SSF55073">
    <property type="entry name" value="Nucleotide cyclase"/>
    <property type="match status" value="1"/>
</dbReference>
<dbReference type="AlphaFoldDB" id="A0A6N0HSJ3"/>
<dbReference type="Proteomes" id="UP000509658">
    <property type="component" value="Chromosome"/>
</dbReference>
<dbReference type="InterPro" id="IPR050697">
    <property type="entry name" value="Adenylyl/Guanylyl_Cyclase_3/4"/>
</dbReference>
<dbReference type="EMBL" id="CP054491">
    <property type="protein sequence ID" value="QKQ25378.1"/>
    <property type="molecule type" value="Genomic_DNA"/>
</dbReference>
<dbReference type="PANTHER" id="PTHR43081">
    <property type="entry name" value="ADENYLATE CYCLASE, TERMINAL-DIFFERENTIATION SPECIFIC-RELATED"/>
    <property type="match status" value="1"/>
</dbReference>
<dbReference type="GO" id="GO:0004016">
    <property type="term" value="F:adenylate cyclase activity"/>
    <property type="evidence" value="ECO:0007669"/>
    <property type="project" value="UniProtKB-ARBA"/>
</dbReference>
<dbReference type="Pfam" id="PF00211">
    <property type="entry name" value="Guanylate_cyc"/>
    <property type="match status" value="1"/>
</dbReference>
<dbReference type="InterPro" id="IPR029787">
    <property type="entry name" value="Nucleotide_cyclase"/>
</dbReference>
<name>A0A6N0HSJ3_9GAMM</name>
<organism evidence="3 4">
    <name type="scientific">Candidatus Reidiella endopervernicosa</name>
    <dbReference type="NCBI Taxonomy" id="2738883"/>
    <lineage>
        <taxon>Bacteria</taxon>
        <taxon>Pseudomonadati</taxon>
        <taxon>Pseudomonadota</taxon>
        <taxon>Gammaproteobacteria</taxon>
        <taxon>Candidatus Reidiella</taxon>
    </lineage>
</organism>
<dbReference type="SMART" id="SM00044">
    <property type="entry name" value="CYCc"/>
    <property type="match status" value="1"/>
</dbReference>
<dbReference type="InterPro" id="IPR001054">
    <property type="entry name" value="A/G_cyclase"/>
</dbReference>
<feature type="domain" description="Guanylate cyclase" evidence="2">
    <location>
        <begin position="451"/>
        <end position="587"/>
    </location>
</feature>
<accession>A0A6N0HSJ3</accession>
<protein>
    <submittedName>
        <fullName evidence="3">Adenylate/guanylate cyclase domain-containing protein</fullName>
    </submittedName>
</protein>